<dbReference type="Pfam" id="PF12833">
    <property type="entry name" value="HTH_18"/>
    <property type="match status" value="1"/>
</dbReference>
<evidence type="ECO:0000313" key="5">
    <source>
        <dbReference type="EMBL" id="PXV86267.1"/>
    </source>
</evidence>
<dbReference type="RefSeq" id="WP_094377358.1">
    <property type="nucleotide sequence ID" value="NZ_NOKA02000013.1"/>
</dbReference>
<dbReference type="SMART" id="SM00342">
    <property type="entry name" value="HTH_ARAC"/>
    <property type="match status" value="1"/>
</dbReference>
<gene>
    <name evidence="5" type="ORF">C8E03_11352</name>
    <name evidence="6" type="ORF">CG710_008840</name>
</gene>
<dbReference type="GO" id="GO:0003700">
    <property type="term" value="F:DNA-binding transcription factor activity"/>
    <property type="evidence" value="ECO:0007669"/>
    <property type="project" value="InterPro"/>
</dbReference>
<dbReference type="InterPro" id="IPR037923">
    <property type="entry name" value="HTH-like"/>
</dbReference>
<dbReference type="Proteomes" id="UP000216411">
    <property type="component" value="Unassembled WGS sequence"/>
</dbReference>
<feature type="domain" description="HTH araC/xylS-type" evidence="4">
    <location>
        <begin position="177"/>
        <end position="274"/>
    </location>
</feature>
<dbReference type="InterPro" id="IPR009057">
    <property type="entry name" value="Homeodomain-like_sf"/>
</dbReference>
<proteinExistence type="predicted"/>
<dbReference type="Proteomes" id="UP000247523">
    <property type="component" value="Unassembled WGS sequence"/>
</dbReference>
<keyword evidence="1" id="KW-0805">Transcription regulation</keyword>
<keyword evidence="2 5" id="KW-0238">DNA-binding</keyword>
<dbReference type="OrthoDB" id="9774814at2"/>
<evidence type="ECO:0000313" key="7">
    <source>
        <dbReference type="Proteomes" id="UP000216411"/>
    </source>
</evidence>
<dbReference type="EMBL" id="NOKA02000013">
    <property type="protein sequence ID" value="RDY31562.1"/>
    <property type="molecule type" value="Genomic_DNA"/>
</dbReference>
<keyword evidence="7" id="KW-1185">Reference proteome</keyword>
<dbReference type="SUPFAM" id="SSF46689">
    <property type="entry name" value="Homeodomain-like"/>
    <property type="match status" value="2"/>
</dbReference>
<dbReference type="Pfam" id="PF02311">
    <property type="entry name" value="AraC_binding"/>
    <property type="match status" value="1"/>
</dbReference>
<reference evidence="5 8" key="2">
    <citation type="submission" date="2018-05" db="EMBL/GenBank/DDBJ databases">
        <title>Genomic Encyclopedia of Type Strains, Phase IV (KMG-IV): sequencing the most valuable type-strain genomes for metagenomic binning, comparative biology and taxonomic classification.</title>
        <authorList>
            <person name="Goeker M."/>
        </authorList>
    </citation>
    <scope>NUCLEOTIDE SEQUENCE [LARGE SCALE GENOMIC DNA]</scope>
    <source>
        <strain evidence="5 8">DSM 28816</strain>
    </source>
</reference>
<comment type="caution">
    <text evidence="5">The sequence shown here is derived from an EMBL/GenBank/DDBJ whole genome shotgun (WGS) entry which is preliminary data.</text>
</comment>
<dbReference type="PANTHER" id="PTHR43280:SF2">
    <property type="entry name" value="HTH-TYPE TRANSCRIPTIONAL REGULATOR EXSA"/>
    <property type="match status" value="1"/>
</dbReference>
<dbReference type="InterPro" id="IPR003313">
    <property type="entry name" value="AraC-bd"/>
</dbReference>
<protein>
    <submittedName>
        <fullName evidence="6">AraC family transcriptional regulator</fullName>
    </submittedName>
    <submittedName>
        <fullName evidence="5">AraC-like DNA-binding protein</fullName>
    </submittedName>
</protein>
<dbReference type="GO" id="GO:0043565">
    <property type="term" value="F:sequence-specific DNA binding"/>
    <property type="evidence" value="ECO:0007669"/>
    <property type="project" value="InterPro"/>
</dbReference>
<dbReference type="InterPro" id="IPR018060">
    <property type="entry name" value="HTH_AraC"/>
</dbReference>
<dbReference type="PROSITE" id="PS01124">
    <property type="entry name" value="HTH_ARAC_FAMILY_2"/>
    <property type="match status" value="1"/>
</dbReference>
<keyword evidence="3" id="KW-0804">Transcription</keyword>
<name>A0A255IIH7_9FIRM</name>
<sequence>MKVLSEINSDKIFFTHSVSEGLIDCHLHCHNYYEVYYFIDGDADYMVEERGYRLTPHSLLLLSPNVFHGIRVNSIKPYKRFALHFYPELLSIDRRHLLLSAFPSMGKYSGNEVFYQNCEQYRIFSFLQSLVECSTLDLKLQQTILPIYMEALLSQIMVMSLSKTAATADYSASKTITDIITYLNEHLTEPFHLDDISKHFFVSKHHLNKVFRQATGTTIYDYLLYKRIIYAQQLLIDGANATQAALNAGFKDYSSFYRAYTKFLGHSPVKDREALQLLPDYR</sequence>
<evidence type="ECO:0000259" key="4">
    <source>
        <dbReference type="PROSITE" id="PS01124"/>
    </source>
</evidence>
<organism evidence="5 8">
    <name type="scientific">Lachnotalea glycerini</name>
    <dbReference type="NCBI Taxonomy" id="1763509"/>
    <lineage>
        <taxon>Bacteria</taxon>
        <taxon>Bacillati</taxon>
        <taxon>Bacillota</taxon>
        <taxon>Clostridia</taxon>
        <taxon>Lachnospirales</taxon>
        <taxon>Lachnospiraceae</taxon>
        <taxon>Lachnotalea</taxon>
    </lineage>
</organism>
<reference evidence="6 7" key="1">
    <citation type="journal article" date="2017" name="Genome Announc.">
        <title>Draft Genome Sequence of a Sporulating and Motile Strain of Lachnotalea glycerini Isolated from Water in Quebec City, Canada.</title>
        <authorList>
            <person name="Maheux A.F."/>
            <person name="Boudreau D.K."/>
            <person name="Berube E."/>
            <person name="Boissinot M."/>
            <person name="Raymond F."/>
            <person name="Brodeur S."/>
            <person name="Corbeil J."/>
            <person name="Isabel S."/>
            <person name="Omar R.F."/>
            <person name="Bergeron M.G."/>
        </authorList>
    </citation>
    <scope>NUCLEOTIDE SEQUENCE [LARGE SCALE GENOMIC DNA]</scope>
    <source>
        <strain evidence="6 7">CCRI-19302</strain>
    </source>
</reference>
<evidence type="ECO:0000256" key="1">
    <source>
        <dbReference type="ARBA" id="ARBA00023015"/>
    </source>
</evidence>
<evidence type="ECO:0000313" key="8">
    <source>
        <dbReference type="Proteomes" id="UP000247523"/>
    </source>
</evidence>
<evidence type="ECO:0000313" key="6">
    <source>
        <dbReference type="EMBL" id="RDY31562.1"/>
    </source>
</evidence>
<dbReference type="InterPro" id="IPR014710">
    <property type="entry name" value="RmlC-like_jellyroll"/>
</dbReference>
<dbReference type="Gene3D" id="2.60.120.10">
    <property type="entry name" value="Jelly Rolls"/>
    <property type="match status" value="1"/>
</dbReference>
<accession>A0A255IIH7</accession>
<reference evidence="6" key="3">
    <citation type="submission" date="2018-07" db="EMBL/GenBank/DDBJ databases">
        <authorList>
            <person name="Quirk P.G."/>
            <person name="Krulwich T.A."/>
        </authorList>
    </citation>
    <scope>NUCLEOTIDE SEQUENCE</scope>
    <source>
        <strain evidence="6">CCRI-19302</strain>
    </source>
</reference>
<dbReference type="PANTHER" id="PTHR43280">
    <property type="entry name" value="ARAC-FAMILY TRANSCRIPTIONAL REGULATOR"/>
    <property type="match status" value="1"/>
</dbReference>
<dbReference type="AlphaFoldDB" id="A0A255IIH7"/>
<evidence type="ECO:0000256" key="2">
    <source>
        <dbReference type="ARBA" id="ARBA00023125"/>
    </source>
</evidence>
<dbReference type="EMBL" id="QICS01000013">
    <property type="protein sequence ID" value="PXV86267.1"/>
    <property type="molecule type" value="Genomic_DNA"/>
</dbReference>
<dbReference type="SUPFAM" id="SSF51215">
    <property type="entry name" value="Regulatory protein AraC"/>
    <property type="match status" value="1"/>
</dbReference>
<dbReference type="Gene3D" id="1.10.10.60">
    <property type="entry name" value="Homeodomain-like"/>
    <property type="match status" value="2"/>
</dbReference>
<evidence type="ECO:0000256" key="3">
    <source>
        <dbReference type="ARBA" id="ARBA00023163"/>
    </source>
</evidence>